<organism evidence="2 3">
    <name type="scientific">Phytophthora fragariaefolia</name>
    <dbReference type="NCBI Taxonomy" id="1490495"/>
    <lineage>
        <taxon>Eukaryota</taxon>
        <taxon>Sar</taxon>
        <taxon>Stramenopiles</taxon>
        <taxon>Oomycota</taxon>
        <taxon>Peronosporomycetes</taxon>
        <taxon>Peronosporales</taxon>
        <taxon>Peronosporaceae</taxon>
        <taxon>Phytophthora</taxon>
    </lineage>
</organism>
<accession>A0A9W6Y646</accession>
<dbReference type="Proteomes" id="UP001165121">
    <property type="component" value="Unassembled WGS sequence"/>
</dbReference>
<feature type="region of interest" description="Disordered" evidence="1">
    <location>
        <begin position="542"/>
        <end position="575"/>
    </location>
</feature>
<dbReference type="EMBL" id="BSXT01003439">
    <property type="protein sequence ID" value="GMF54026.1"/>
    <property type="molecule type" value="Genomic_DNA"/>
</dbReference>
<evidence type="ECO:0000313" key="2">
    <source>
        <dbReference type="EMBL" id="GMF54026.1"/>
    </source>
</evidence>
<dbReference type="AlphaFoldDB" id="A0A9W6Y646"/>
<reference evidence="2" key="1">
    <citation type="submission" date="2023-04" db="EMBL/GenBank/DDBJ databases">
        <title>Phytophthora fragariaefolia NBRC 109709.</title>
        <authorList>
            <person name="Ichikawa N."/>
            <person name="Sato H."/>
            <person name="Tonouchi N."/>
        </authorList>
    </citation>
    <scope>NUCLEOTIDE SEQUENCE</scope>
    <source>
        <strain evidence="2">NBRC 109709</strain>
    </source>
</reference>
<evidence type="ECO:0000256" key="1">
    <source>
        <dbReference type="SAM" id="MobiDB-lite"/>
    </source>
</evidence>
<name>A0A9W6Y646_9STRA</name>
<sequence>MLLDIVSNASTEICAVKKCAEDFESRSNDTQLLRSRQDVSQAMEELWINYTDSDDANPDIGTDLFAIQKYIPFKGASNNAVTTSLPPPTERKAWIARCAFRKRQNNSSTVWIITGGNCSDGAHVPSITYSRSSDSQLVRCNIDQAWHEPRLLTSVCTMSLEKTLRVRFSEIVIDLLQDMAGNWWLLQIKAFTLVSTRPLSAMTSASKSISRGLSRTLSAPNQLRAGIVPIPQWKKWRCFGRYCTEKGLSEPENQQVGETTSSTNLDKEPSGYMTKKVLRSCEFYDDFVQQQDMSLAGGFTEFHSALSFHLQHRLSKRDRSQLYEPQSLCSSCLRRYHMLRQQWIETVETSTALHCSTRHVRRTAHSKSLNHEHVDQALINPGKLPSLHHSPSTYSAWNQEASTSAFQSIEPKQLETKGTSNHENITIQKPNYLNELDAMEEMLARHEPPPLFTKATTDVQSSERYKLTTCTPSSTTDYHDDIFPKWDGVNRIEEMWQNLTLKPLERQLTDPSLDLCANAITTQGYNSISLQTELAKLVEVDDSNNGSGHQLEQQHSIDQTIDEQHDGSSSPARTSGIHTVVDHTVRVEHCRRVFEDEVYRGELVSNAITWLRSGSPNVYFTVTPHTSKSGNTKQGENEGELAEMALRSLYLDVKQAAEASSKLSTATLSLSSWPMRPKVFRETSGEFTVKLGPA</sequence>
<proteinExistence type="predicted"/>
<dbReference type="OrthoDB" id="75211at2759"/>
<comment type="caution">
    <text evidence="2">The sequence shown here is derived from an EMBL/GenBank/DDBJ whole genome shotgun (WGS) entry which is preliminary data.</text>
</comment>
<keyword evidence="3" id="KW-1185">Reference proteome</keyword>
<protein>
    <submittedName>
        <fullName evidence="2">Unnamed protein product</fullName>
    </submittedName>
</protein>
<gene>
    <name evidence="2" type="ORF">Pfra01_002242600</name>
</gene>
<evidence type="ECO:0000313" key="3">
    <source>
        <dbReference type="Proteomes" id="UP001165121"/>
    </source>
</evidence>
<feature type="compositionally biased region" description="Polar residues" evidence="1">
    <location>
        <begin position="543"/>
        <end position="559"/>
    </location>
</feature>